<protein>
    <submittedName>
        <fullName evidence="2">Glycosyltransferase</fullName>
    </submittedName>
</protein>
<dbReference type="EMBL" id="BAAADB010000004">
    <property type="protein sequence ID" value="GAA0501711.1"/>
    <property type="molecule type" value="Genomic_DNA"/>
</dbReference>
<feature type="domain" description="Glycosyltransferase 2-like" evidence="1">
    <location>
        <begin position="4"/>
        <end position="169"/>
    </location>
</feature>
<gene>
    <name evidence="2" type="ORF">GCM10008937_06560</name>
</gene>
<evidence type="ECO:0000313" key="2">
    <source>
        <dbReference type="EMBL" id="GAA0501711.1"/>
    </source>
</evidence>
<dbReference type="InterPro" id="IPR050834">
    <property type="entry name" value="Glycosyltransf_2"/>
</dbReference>
<reference evidence="2 3" key="1">
    <citation type="journal article" date="2019" name="Int. J. Syst. Evol. Microbiol.">
        <title>The Global Catalogue of Microorganisms (GCM) 10K type strain sequencing project: providing services to taxonomists for standard genome sequencing and annotation.</title>
        <authorList>
            <consortium name="The Broad Institute Genomics Platform"/>
            <consortium name="The Broad Institute Genome Sequencing Center for Infectious Disease"/>
            <person name="Wu L."/>
            <person name="Ma J."/>
        </authorList>
    </citation>
    <scope>NUCLEOTIDE SEQUENCE [LARGE SCALE GENOMIC DNA]</scope>
    <source>
        <strain evidence="2 3">JCM 14368</strain>
    </source>
</reference>
<dbReference type="PANTHER" id="PTHR43685">
    <property type="entry name" value="GLYCOSYLTRANSFERASE"/>
    <property type="match status" value="1"/>
</dbReference>
<name>A0ABN1BNB3_9DEIO</name>
<accession>A0ABN1BNB3</accession>
<dbReference type="InterPro" id="IPR001173">
    <property type="entry name" value="Glyco_trans_2-like"/>
</dbReference>
<dbReference type="SUPFAM" id="SSF53448">
    <property type="entry name" value="Nucleotide-diphospho-sugar transferases"/>
    <property type="match status" value="1"/>
</dbReference>
<evidence type="ECO:0000313" key="3">
    <source>
        <dbReference type="Proteomes" id="UP001500191"/>
    </source>
</evidence>
<proteinExistence type="predicted"/>
<dbReference type="PANTHER" id="PTHR43685:SF13">
    <property type="entry name" value="O ANTIGEN BIOSYNTHESIS RHAMNOSYLTRANSFERASE RFBN"/>
    <property type="match status" value="1"/>
</dbReference>
<keyword evidence="3" id="KW-1185">Reference proteome</keyword>
<dbReference type="Proteomes" id="UP001500191">
    <property type="component" value="Unassembled WGS sequence"/>
</dbReference>
<sequence>MSATVIIPVYNPDRNIKFLIESLFKQTEKLKIFIIDSGNDHKWRDEITASENLKIVSIPSGSFNHGRTRNLAVELSQERSIIIFMTQDTMPVAADSLEKLIKPIKKGECDATYGRQIADLKVSFDDYIDRNINYPQYDIIKDKNTQSVLGIKTYFFSNAFSAVSRKSFEAAGGFPDNTIMNEDMLLSFRIIQNGGRILYVSEAEVHHTHAFGLDKLFKRYFDHGVFFTNESQTFKGLKKGSQGIRVVIMQIKFAKKIKKIKLIPGILLRSAVKLMAFHIGRNHRLISVGLKKKLSLHSKYWESNA</sequence>
<dbReference type="Gene3D" id="3.90.550.10">
    <property type="entry name" value="Spore Coat Polysaccharide Biosynthesis Protein SpsA, Chain A"/>
    <property type="match status" value="1"/>
</dbReference>
<dbReference type="Pfam" id="PF00535">
    <property type="entry name" value="Glycos_transf_2"/>
    <property type="match status" value="1"/>
</dbReference>
<dbReference type="InterPro" id="IPR029044">
    <property type="entry name" value="Nucleotide-diphossugar_trans"/>
</dbReference>
<organism evidence="2 3">
    <name type="scientific">Deinococcus depolymerans</name>
    <dbReference type="NCBI Taxonomy" id="392408"/>
    <lineage>
        <taxon>Bacteria</taxon>
        <taxon>Thermotogati</taxon>
        <taxon>Deinococcota</taxon>
        <taxon>Deinococci</taxon>
        <taxon>Deinococcales</taxon>
        <taxon>Deinococcaceae</taxon>
        <taxon>Deinococcus</taxon>
    </lineage>
</organism>
<dbReference type="RefSeq" id="WP_343756022.1">
    <property type="nucleotide sequence ID" value="NZ_BAAADB010000004.1"/>
</dbReference>
<comment type="caution">
    <text evidence="2">The sequence shown here is derived from an EMBL/GenBank/DDBJ whole genome shotgun (WGS) entry which is preliminary data.</text>
</comment>
<evidence type="ECO:0000259" key="1">
    <source>
        <dbReference type="Pfam" id="PF00535"/>
    </source>
</evidence>